<sequence length="109" mass="12740">MKLSHATRGCRSLFIHDFLPGIFIFDHGQAPKVHYFEPFVRIDFSLELSFVKASSSVTRKRKGGHQSDRQRKRNRYLFVGKAALLLLNILGGIREVLKENRLYTMEYIR</sequence>
<keyword evidence="1" id="KW-0812">Transmembrane</keyword>
<keyword evidence="3" id="KW-1185">Reference proteome</keyword>
<evidence type="ECO:0000313" key="3">
    <source>
        <dbReference type="Proteomes" id="UP000887013"/>
    </source>
</evidence>
<feature type="transmembrane region" description="Helical" evidence="1">
    <location>
        <begin position="76"/>
        <end position="93"/>
    </location>
</feature>
<keyword evidence="1" id="KW-1133">Transmembrane helix</keyword>
<keyword evidence="1" id="KW-0472">Membrane</keyword>
<organism evidence="2 3">
    <name type="scientific">Nephila pilipes</name>
    <name type="common">Giant wood spider</name>
    <name type="synonym">Nephila maculata</name>
    <dbReference type="NCBI Taxonomy" id="299642"/>
    <lineage>
        <taxon>Eukaryota</taxon>
        <taxon>Metazoa</taxon>
        <taxon>Ecdysozoa</taxon>
        <taxon>Arthropoda</taxon>
        <taxon>Chelicerata</taxon>
        <taxon>Arachnida</taxon>
        <taxon>Araneae</taxon>
        <taxon>Araneomorphae</taxon>
        <taxon>Entelegynae</taxon>
        <taxon>Araneoidea</taxon>
        <taxon>Nephilidae</taxon>
        <taxon>Nephila</taxon>
    </lineage>
</organism>
<dbReference type="EMBL" id="BMAW01104236">
    <property type="protein sequence ID" value="GFT13326.1"/>
    <property type="molecule type" value="Genomic_DNA"/>
</dbReference>
<proteinExistence type="predicted"/>
<comment type="caution">
    <text evidence="2">The sequence shown here is derived from an EMBL/GenBank/DDBJ whole genome shotgun (WGS) entry which is preliminary data.</text>
</comment>
<dbReference type="Proteomes" id="UP000887013">
    <property type="component" value="Unassembled WGS sequence"/>
</dbReference>
<evidence type="ECO:0000313" key="2">
    <source>
        <dbReference type="EMBL" id="GFT13326.1"/>
    </source>
</evidence>
<evidence type="ECO:0000256" key="1">
    <source>
        <dbReference type="SAM" id="Phobius"/>
    </source>
</evidence>
<name>A0A8X6NHJ3_NEPPI</name>
<dbReference type="AlphaFoldDB" id="A0A8X6NHJ3"/>
<accession>A0A8X6NHJ3</accession>
<gene>
    <name evidence="2" type="ORF">NPIL_521221</name>
</gene>
<protein>
    <submittedName>
        <fullName evidence="2">Uncharacterized protein</fullName>
    </submittedName>
</protein>
<reference evidence="2" key="1">
    <citation type="submission" date="2020-08" db="EMBL/GenBank/DDBJ databases">
        <title>Multicomponent nature underlies the extraordinary mechanical properties of spider dragline silk.</title>
        <authorList>
            <person name="Kono N."/>
            <person name="Nakamura H."/>
            <person name="Mori M."/>
            <person name="Yoshida Y."/>
            <person name="Ohtoshi R."/>
            <person name="Malay A.D."/>
            <person name="Moran D.A.P."/>
            <person name="Tomita M."/>
            <person name="Numata K."/>
            <person name="Arakawa K."/>
        </authorList>
    </citation>
    <scope>NUCLEOTIDE SEQUENCE</scope>
</reference>